<gene>
    <name evidence="2" type="ORF">LCGC14_0044440</name>
</gene>
<dbReference type="EMBL" id="LAZR01000009">
    <property type="protein sequence ID" value="KKO08504.1"/>
    <property type="molecule type" value="Genomic_DNA"/>
</dbReference>
<feature type="transmembrane region" description="Helical" evidence="1">
    <location>
        <begin position="7"/>
        <end position="24"/>
    </location>
</feature>
<evidence type="ECO:0000313" key="2">
    <source>
        <dbReference type="EMBL" id="KKO08504.1"/>
    </source>
</evidence>
<proteinExistence type="predicted"/>
<keyword evidence="1" id="KW-0472">Membrane</keyword>
<evidence type="ECO:0000256" key="1">
    <source>
        <dbReference type="SAM" id="Phobius"/>
    </source>
</evidence>
<sequence>MCLTEALVVFIVSFFAVLFAVTAFSPETLLLLGAVIIPTGAAVIGAAIYKFLNQRRLRKEMKARYLATEAKYYALKDRRDDLAAVRVIGRSLGLEEAAYPFVDRCRQIDAAREEIPSSQLVCIDHVERTVLKLMQTAAQHADQMSDGTRAEIESSLNAGIALMDASLGKITLSIEKEVTTSAQALSMQLNRMVNAPS</sequence>
<feature type="transmembrane region" description="Helical" evidence="1">
    <location>
        <begin position="30"/>
        <end position="52"/>
    </location>
</feature>
<name>A0A0F9YUI2_9ZZZZ</name>
<accession>A0A0F9YUI2</accession>
<reference evidence="2" key="1">
    <citation type="journal article" date="2015" name="Nature">
        <title>Complex archaea that bridge the gap between prokaryotes and eukaryotes.</title>
        <authorList>
            <person name="Spang A."/>
            <person name="Saw J.H."/>
            <person name="Jorgensen S.L."/>
            <person name="Zaremba-Niedzwiedzka K."/>
            <person name="Martijn J."/>
            <person name="Lind A.E."/>
            <person name="van Eijk R."/>
            <person name="Schleper C."/>
            <person name="Guy L."/>
            <person name="Ettema T.J."/>
        </authorList>
    </citation>
    <scope>NUCLEOTIDE SEQUENCE</scope>
</reference>
<dbReference type="AlphaFoldDB" id="A0A0F9YUI2"/>
<organism evidence="2">
    <name type="scientific">marine sediment metagenome</name>
    <dbReference type="NCBI Taxonomy" id="412755"/>
    <lineage>
        <taxon>unclassified sequences</taxon>
        <taxon>metagenomes</taxon>
        <taxon>ecological metagenomes</taxon>
    </lineage>
</organism>
<keyword evidence="1" id="KW-0812">Transmembrane</keyword>
<comment type="caution">
    <text evidence="2">The sequence shown here is derived from an EMBL/GenBank/DDBJ whole genome shotgun (WGS) entry which is preliminary data.</text>
</comment>
<protein>
    <submittedName>
        <fullName evidence="2">Uncharacterized protein</fullName>
    </submittedName>
</protein>
<keyword evidence="1" id="KW-1133">Transmembrane helix</keyword>